<feature type="region of interest" description="Disordered" evidence="1">
    <location>
        <begin position="471"/>
        <end position="496"/>
    </location>
</feature>
<name>H5TKE6_GORO1</name>
<evidence type="ECO:0000313" key="4">
    <source>
        <dbReference type="Proteomes" id="UP000005038"/>
    </source>
</evidence>
<protein>
    <submittedName>
        <fullName evidence="3">ABC transporter substrate binding protein</fullName>
    </submittedName>
</protein>
<reference evidence="3" key="1">
    <citation type="submission" date="2012-02" db="EMBL/GenBank/DDBJ databases">
        <title>Whole genome shotgun sequence of Gordonia otitidis NBRC 100426.</title>
        <authorList>
            <person name="Yoshida I."/>
            <person name="Hosoyama A."/>
            <person name="Tsuchikane K."/>
            <person name="Katsumata H."/>
            <person name="Yamazaki S."/>
            <person name="Fujita N."/>
        </authorList>
    </citation>
    <scope>NUCLEOTIDE SEQUENCE [LARGE SCALE GENOMIC DNA]</scope>
    <source>
        <strain evidence="3">NBRC 100426</strain>
    </source>
</reference>
<dbReference type="RefSeq" id="WP_007238195.1">
    <property type="nucleotide sequence ID" value="NZ_BAFB01000088.1"/>
</dbReference>
<comment type="caution">
    <text evidence="3">The sequence shown here is derived from an EMBL/GenBank/DDBJ whole genome shotgun (WGS) entry which is preliminary data.</text>
</comment>
<dbReference type="STRING" id="1108044.GOOTI_088_00030"/>
<dbReference type="SUPFAM" id="SSF160387">
    <property type="entry name" value="NosL/MerB-like"/>
    <property type="match status" value="1"/>
</dbReference>
<dbReference type="PANTHER" id="PTHR30024">
    <property type="entry name" value="ALIPHATIC SULFONATES-BINDING PROTEIN-RELATED"/>
    <property type="match status" value="1"/>
</dbReference>
<evidence type="ECO:0000259" key="2">
    <source>
        <dbReference type="Pfam" id="PF09084"/>
    </source>
</evidence>
<dbReference type="OrthoDB" id="286202at2"/>
<sequence>MSKSTTSQGRSSTASASRVRSRGRLTVAAVTVGAALSGMLSGCGVVGGDTVTVNVGYQSKTINTVNAGTLMRDRGEFEKALSDAGKKTGTKYRVVWQDFSSGAPLTAAMIATHVDIGSMGDYPLLTNGSKTRKYDDAATEFVATTGYNLRGSLNQVVVPNSSKATTLADLKGESVSTSLGSAGDGMFSTALQKAGMSSDDVHVVNQDPSIGAAAIEGGQVDALAQFVPWPQLVVFRNQGRLLYDGGDNGVPTFHGVVTRKQFAGAHPEVISAFVTAMSKTNDYLRTQPLQAAQRLSKITGIEPEVAYLYNGPNGLVSFDLPIKQQFRESLQQVKKFLVKRKSVTKDFDIDGFINESAVRHTLGASYTAHRDNLANPTPLTGTDELCRLPVGDPATASEVWFSGDDHTVPAATPSCLLRRVADTTSRTPRAVYVPDAVTGTKLFADHATWLVDPAAPVTARYLPFATQAGAADYQRSHPGTTPVDYRTAVSQSTTTD</sequence>
<evidence type="ECO:0000313" key="3">
    <source>
        <dbReference type="EMBL" id="GAB33954.1"/>
    </source>
</evidence>
<keyword evidence="4" id="KW-1185">Reference proteome</keyword>
<dbReference type="Pfam" id="PF09084">
    <property type="entry name" value="NMT1"/>
    <property type="match status" value="1"/>
</dbReference>
<organism evidence="3 4">
    <name type="scientific">Gordonia otitidis (strain DSM 44809 / CCUG 52243 / JCM 12355 / NBRC 100426 / IFM 10032)</name>
    <dbReference type="NCBI Taxonomy" id="1108044"/>
    <lineage>
        <taxon>Bacteria</taxon>
        <taxon>Bacillati</taxon>
        <taxon>Actinomycetota</taxon>
        <taxon>Actinomycetes</taxon>
        <taxon>Mycobacteriales</taxon>
        <taxon>Gordoniaceae</taxon>
        <taxon>Gordonia</taxon>
    </lineage>
</organism>
<proteinExistence type="predicted"/>
<accession>H5TKE6</accession>
<evidence type="ECO:0000256" key="1">
    <source>
        <dbReference type="SAM" id="MobiDB-lite"/>
    </source>
</evidence>
<dbReference type="InterPro" id="IPR015168">
    <property type="entry name" value="SsuA/THI5"/>
</dbReference>
<dbReference type="SUPFAM" id="SSF53850">
    <property type="entry name" value="Periplasmic binding protein-like II"/>
    <property type="match status" value="1"/>
</dbReference>
<gene>
    <name evidence="3" type="ORF">GOOTI_088_00030</name>
</gene>
<dbReference type="Proteomes" id="UP000005038">
    <property type="component" value="Unassembled WGS sequence"/>
</dbReference>
<dbReference type="EMBL" id="BAFB01000088">
    <property type="protein sequence ID" value="GAB33954.1"/>
    <property type="molecule type" value="Genomic_DNA"/>
</dbReference>
<dbReference type="PANTHER" id="PTHR30024:SF45">
    <property type="entry name" value="ABC TRANSPORTER SUBSTRATE-BINDING PROTEIN"/>
    <property type="match status" value="1"/>
</dbReference>
<dbReference type="Gene3D" id="3.40.190.10">
    <property type="entry name" value="Periplasmic binding protein-like II"/>
    <property type="match status" value="2"/>
</dbReference>
<feature type="domain" description="SsuA/THI5-like" evidence="2">
    <location>
        <begin position="150"/>
        <end position="291"/>
    </location>
</feature>
<dbReference type="AlphaFoldDB" id="H5TKE6"/>